<comment type="subcellular location">
    <subcellularLocation>
        <location evidence="1">Secreted</location>
    </subcellularLocation>
</comment>
<keyword evidence="3" id="KW-0964">Secreted</keyword>
<proteinExistence type="inferred from homology"/>
<name>A0A7S3DHL9_9EUKA</name>
<organism evidence="5">
    <name type="scientific">Palpitomonas bilix</name>
    <dbReference type="NCBI Taxonomy" id="652834"/>
    <lineage>
        <taxon>Eukaryota</taxon>
        <taxon>Eukaryota incertae sedis</taxon>
    </lineage>
</organism>
<dbReference type="GO" id="GO:0005576">
    <property type="term" value="C:extracellular region"/>
    <property type="evidence" value="ECO:0007669"/>
    <property type="project" value="UniProtKB-SubCell"/>
</dbReference>
<dbReference type="AlphaFoldDB" id="A0A7S3DHL9"/>
<dbReference type="PANTHER" id="PTHR10009">
    <property type="entry name" value="PROTEIN YELLOW-RELATED"/>
    <property type="match status" value="1"/>
</dbReference>
<dbReference type="SUPFAM" id="SSF63829">
    <property type="entry name" value="Calcium-dependent phosphotriesterase"/>
    <property type="match status" value="1"/>
</dbReference>
<evidence type="ECO:0000256" key="3">
    <source>
        <dbReference type="ARBA" id="ARBA00022525"/>
    </source>
</evidence>
<evidence type="ECO:0000256" key="1">
    <source>
        <dbReference type="ARBA" id="ARBA00004613"/>
    </source>
</evidence>
<evidence type="ECO:0000313" key="5">
    <source>
        <dbReference type="EMBL" id="CAE0257576.1"/>
    </source>
</evidence>
<comment type="similarity">
    <text evidence="2">Belongs to the major royal jelly protein family.</text>
</comment>
<dbReference type="Pfam" id="PF03022">
    <property type="entry name" value="MRJP"/>
    <property type="match status" value="1"/>
</dbReference>
<dbReference type="PANTHER" id="PTHR10009:SF18">
    <property type="entry name" value="PROTEIN YELLOW-LIKE PROTEIN"/>
    <property type="match status" value="1"/>
</dbReference>
<protein>
    <submittedName>
        <fullName evidence="5">Uncharacterized protein</fullName>
    </submittedName>
</protein>
<evidence type="ECO:0000256" key="4">
    <source>
        <dbReference type="SAM" id="Phobius"/>
    </source>
</evidence>
<feature type="transmembrane region" description="Helical" evidence="4">
    <location>
        <begin position="301"/>
        <end position="324"/>
    </location>
</feature>
<dbReference type="Gene3D" id="2.120.10.30">
    <property type="entry name" value="TolB, C-terminal domain"/>
    <property type="match status" value="1"/>
</dbReference>
<reference evidence="5" key="1">
    <citation type="submission" date="2021-01" db="EMBL/GenBank/DDBJ databases">
        <authorList>
            <person name="Corre E."/>
            <person name="Pelletier E."/>
            <person name="Niang G."/>
            <person name="Scheremetjew M."/>
            <person name="Finn R."/>
            <person name="Kale V."/>
            <person name="Holt S."/>
            <person name="Cochrane G."/>
            <person name="Meng A."/>
            <person name="Brown T."/>
            <person name="Cohen L."/>
        </authorList>
    </citation>
    <scope>NUCLEOTIDE SEQUENCE</scope>
    <source>
        <strain evidence="5">NIES-2562</strain>
    </source>
</reference>
<dbReference type="InterPro" id="IPR011042">
    <property type="entry name" value="6-blade_b-propeller_TolB-like"/>
</dbReference>
<accession>A0A7S3DHL9</accession>
<sequence>MVVNVVTAQVLETLYFEQLGHNLANPYTSFLNDVAYDPINNYLYITDSGIPIPSTTLPPNPGLIAVDLSTKKGKRFLTSALSTNATDMYLKINGVNVTEAAPMKTGADGIALTVDAKFLIFCPLTSTVNYKIPTFILRDWTLGDAEVVASVTKLVDKQFSSDGLAFASNGALLSTSLQRNGVFFSSVDTNDGSLLPIWNGTAYVDILPIVQNTDYMHWPDTIGFSHDGRSFLFVSNQLYLFVQGMLHFDTTVRARSHIQANATSSAYNFRVWKVDIDGGIESALFDNFPSSACSSLDSSSLVWLIPVCLGVAACVAVIVIVLVGKRKRTERKKRSTRSFGLLEGLAQDE</sequence>
<keyword evidence="4" id="KW-1133">Transmembrane helix</keyword>
<dbReference type="InterPro" id="IPR017996">
    <property type="entry name" value="MRJP/yellow-related"/>
</dbReference>
<keyword evidence="4" id="KW-0472">Membrane</keyword>
<keyword evidence="4" id="KW-0812">Transmembrane</keyword>
<gene>
    <name evidence="5" type="ORF">PBIL07802_LOCUS19836</name>
</gene>
<dbReference type="EMBL" id="HBIB01030635">
    <property type="protein sequence ID" value="CAE0257576.1"/>
    <property type="molecule type" value="Transcribed_RNA"/>
</dbReference>
<evidence type="ECO:0000256" key="2">
    <source>
        <dbReference type="ARBA" id="ARBA00009127"/>
    </source>
</evidence>